<dbReference type="CDD" id="cd03228">
    <property type="entry name" value="ABCC_MRP_Like"/>
    <property type="match status" value="1"/>
</dbReference>
<dbReference type="SUPFAM" id="SSF52540">
    <property type="entry name" value="P-loop containing nucleoside triphosphate hydrolases"/>
    <property type="match status" value="1"/>
</dbReference>
<keyword evidence="6 7" id="KW-0472">Membrane</keyword>
<evidence type="ECO:0000313" key="12">
    <source>
        <dbReference type="Proteomes" id="UP000677812"/>
    </source>
</evidence>
<evidence type="ECO:0000259" key="9">
    <source>
        <dbReference type="PROSITE" id="PS50929"/>
    </source>
</evidence>
<reference evidence="11 12" key="1">
    <citation type="submission" date="2021-04" db="EMBL/GenBank/DDBJ databases">
        <title>The complete genome sequence of Neokomagataea sp. TBRC 2177.</title>
        <authorList>
            <person name="Charoenyingcharoen P."/>
            <person name="Yukphan P."/>
        </authorList>
    </citation>
    <scope>NUCLEOTIDE SEQUENCE [LARGE SCALE GENOMIC DNA]</scope>
    <source>
        <strain evidence="11 12">TBRC 2177</strain>
    </source>
</reference>
<dbReference type="Pfam" id="PF00005">
    <property type="entry name" value="ABC_tran"/>
    <property type="match status" value="1"/>
</dbReference>
<dbReference type="InterPro" id="IPR011527">
    <property type="entry name" value="ABC1_TM_dom"/>
</dbReference>
<dbReference type="InterPro" id="IPR036640">
    <property type="entry name" value="ABC1_TM_sf"/>
</dbReference>
<dbReference type="Gene3D" id="3.90.70.10">
    <property type="entry name" value="Cysteine proteinases"/>
    <property type="match status" value="1"/>
</dbReference>
<dbReference type="PROSITE" id="PS50893">
    <property type="entry name" value="ABC_TRANSPORTER_2"/>
    <property type="match status" value="1"/>
</dbReference>
<keyword evidence="3" id="KW-0547">Nucleotide-binding</keyword>
<dbReference type="InterPro" id="IPR017871">
    <property type="entry name" value="ABC_transporter-like_CS"/>
</dbReference>
<dbReference type="Gene3D" id="1.20.1560.10">
    <property type="entry name" value="ABC transporter type 1, transmembrane domain"/>
    <property type="match status" value="1"/>
</dbReference>
<evidence type="ECO:0000256" key="7">
    <source>
        <dbReference type="SAM" id="Phobius"/>
    </source>
</evidence>
<evidence type="ECO:0000256" key="5">
    <source>
        <dbReference type="ARBA" id="ARBA00022989"/>
    </source>
</evidence>
<feature type="domain" description="ABC transmembrane type-1" evidence="9">
    <location>
        <begin position="162"/>
        <end position="421"/>
    </location>
</feature>
<dbReference type="Pfam" id="PF00664">
    <property type="entry name" value="ABC_membrane"/>
    <property type="match status" value="1"/>
</dbReference>
<name>A0ABS5E9B0_9PROT</name>
<feature type="domain" description="Peptidase C39" evidence="10">
    <location>
        <begin position="9"/>
        <end position="128"/>
    </location>
</feature>
<keyword evidence="4" id="KW-0067">ATP-binding</keyword>
<keyword evidence="2 7" id="KW-0812">Transmembrane</keyword>
<gene>
    <name evidence="11" type="ORF">KB213_10605</name>
</gene>
<dbReference type="PROSITE" id="PS50990">
    <property type="entry name" value="PEPTIDASE_C39"/>
    <property type="match status" value="1"/>
</dbReference>
<sequence length="695" mass="77310">MKKIKPILQDDDCECGLACLAMVLCLFGYPTDLPHMRRRSVGFERGMSFRSLIDTAAHFKLDARPVRLGAQEARTLKKGTILHWAGDHFVVFISYRFGHYRIIDPAVGARRITDQEFCSSFTGFAMEMSPNAEFSIRRYKSPSVLPKLLSVIPNIFTSFSKLLVLSFGLELIVLLYPMLTQVVVDEVIRTNDTSLMFSVVVVVSALAIIQFGISLTRDEMSVRFKQRSANRLKITVLRHLVELPVEWFGKRQVGDIVNRFSGISTIQNAFTTTSMQNILDGIMAIITGIMVIIYGGWIGVIACISVLVDVIMKLTMYAKYRSITVSGARLDAQQQTHFLESIRNIASVKMTGMLNKRTGIWANKNYDLSNVRTIQQRIEFVCSAIQELAAGIDRSIVLYLGGSAVLSHHMTVGSLIAFLSYKEQTDRRIASLTSALFSLRSLSVQTERLRDIVATAPEGAQISDRMSGKQFSSINSNSIFVSGISKKYSNTSEAIFDNVDATIFPGSRVIFKGVSGCGKSTLLKTIIGLIDPTGGSLEINNCTRSPESLHKYRSYFSGVLQDDSLFSGSILENISCFDPRPDISRVEAAAHSARILDDIRKMTMGLQTFVSASASTLSGGQRQRILLARAIYLDAPILFLDEATSNLDHASEEAIMRYFCDIKKTLLYVTHRRSLDQYATHSFSFLNGKVLFTKI</sequence>
<comment type="caution">
    <text evidence="11">The sequence shown here is derived from an EMBL/GenBank/DDBJ whole genome shotgun (WGS) entry which is preliminary data.</text>
</comment>
<dbReference type="Pfam" id="PF03412">
    <property type="entry name" value="Peptidase_C39"/>
    <property type="match status" value="1"/>
</dbReference>
<dbReference type="InterPro" id="IPR027417">
    <property type="entry name" value="P-loop_NTPase"/>
</dbReference>
<accession>A0ABS5E9B0</accession>
<protein>
    <submittedName>
        <fullName evidence="11">Peptidase domain-containing ABC transporter</fullName>
    </submittedName>
</protein>
<dbReference type="InterPro" id="IPR003593">
    <property type="entry name" value="AAA+_ATPase"/>
</dbReference>
<dbReference type="EMBL" id="JAGRQH010000009">
    <property type="protein sequence ID" value="MBR0560500.1"/>
    <property type="molecule type" value="Genomic_DNA"/>
</dbReference>
<evidence type="ECO:0000256" key="6">
    <source>
        <dbReference type="ARBA" id="ARBA00023136"/>
    </source>
</evidence>
<comment type="subcellular location">
    <subcellularLocation>
        <location evidence="1">Cell membrane</location>
        <topology evidence="1">Multi-pass membrane protein</topology>
    </subcellularLocation>
</comment>
<dbReference type="RefSeq" id="WP_211682956.1">
    <property type="nucleotide sequence ID" value="NZ_JAGRQH010000009.1"/>
</dbReference>
<dbReference type="Gene3D" id="3.40.50.300">
    <property type="entry name" value="P-loop containing nucleotide triphosphate hydrolases"/>
    <property type="match status" value="1"/>
</dbReference>
<evidence type="ECO:0000313" key="11">
    <source>
        <dbReference type="EMBL" id="MBR0560500.1"/>
    </source>
</evidence>
<dbReference type="SMART" id="SM00382">
    <property type="entry name" value="AAA"/>
    <property type="match status" value="1"/>
</dbReference>
<dbReference type="InterPro" id="IPR039421">
    <property type="entry name" value="Type_1_exporter"/>
</dbReference>
<evidence type="ECO:0000256" key="3">
    <source>
        <dbReference type="ARBA" id="ARBA00022741"/>
    </source>
</evidence>
<feature type="transmembrane region" description="Helical" evidence="7">
    <location>
        <begin position="195"/>
        <end position="215"/>
    </location>
</feature>
<feature type="transmembrane region" description="Helical" evidence="7">
    <location>
        <begin position="282"/>
        <end position="308"/>
    </location>
</feature>
<dbReference type="SUPFAM" id="SSF90123">
    <property type="entry name" value="ABC transporter transmembrane region"/>
    <property type="match status" value="1"/>
</dbReference>
<dbReference type="PROSITE" id="PS00211">
    <property type="entry name" value="ABC_TRANSPORTER_1"/>
    <property type="match status" value="1"/>
</dbReference>
<dbReference type="PANTHER" id="PTHR24221:SF606">
    <property type="entry name" value="COLICIN V SECRETION-PROCESSING ATP-BINDING PROTEIN"/>
    <property type="match status" value="1"/>
</dbReference>
<dbReference type="InterPro" id="IPR003439">
    <property type="entry name" value="ABC_transporter-like_ATP-bd"/>
</dbReference>
<evidence type="ECO:0000259" key="8">
    <source>
        <dbReference type="PROSITE" id="PS50893"/>
    </source>
</evidence>
<organism evidence="11 12">
    <name type="scientific">Neokomagataea anthophila</name>
    <dbReference type="NCBI Taxonomy" id="2826925"/>
    <lineage>
        <taxon>Bacteria</taxon>
        <taxon>Pseudomonadati</taxon>
        <taxon>Pseudomonadota</taxon>
        <taxon>Alphaproteobacteria</taxon>
        <taxon>Acetobacterales</taxon>
        <taxon>Acetobacteraceae</taxon>
        <taxon>Neokomagataea</taxon>
    </lineage>
</organism>
<evidence type="ECO:0000256" key="2">
    <source>
        <dbReference type="ARBA" id="ARBA00022692"/>
    </source>
</evidence>
<feature type="transmembrane region" description="Helical" evidence="7">
    <location>
        <begin position="162"/>
        <end position="183"/>
    </location>
</feature>
<evidence type="ECO:0000259" key="10">
    <source>
        <dbReference type="PROSITE" id="PS50990"/>
    </source>
</evidence>
<dbReference type="PROSITE" id="PS50929">
    <property type="entry name" value="ABC_TM1F"/>
    <property type="match status" value="1"/>
</dbReference>
<dbReference type="InterPro" id="IPR005074">
    <property type="entry name" value="Peptidase_C39"/>
</dbReference>
<proteinExistence type="predicted"/>
<keyword evidence="5 7" id="KW-1133">Transmembrane helix</keyword>
<evidence type="ECO:0000256" key="4">
    <source>
        <dbReference type="ARBA" id="ARBA00022840"/>
    </source>
</evidence>
<evidence type="ECO:0000256" key="1">
    <source>
        <dbReference type="ARBA" id="ARBA00004651"/>
    </source>
</evidence>
<dbReference type="Proteomes" id="UP000677812">
    <property type="component" value="Unassembled WGS sequence"/>
</dbReference>
<dbReference type="PANTHER" id="PTHR24221">
    <property type="entry name" value="ATP-BINDING CASSETTE SUB-FAMILY B"/>
    <property type="match status" value="1"/>
</dbReference>
<dbReference type="CDD" id="cd18567">
    <property type="entry name" value="ABC_6TM_CvaB_RaxB_like"/>
    <property type="match status" value="1"/>
</dbReference>
<feature type="domain" description="ABC transporter" evidence="8">
    <location>
        <begin position="479"/>
        <end position="695"/>
    </location>
</feature>
<keyword evidence="12" id="KW-1185">Reference proteome</keyword>